<dbReference type="AlphaFoldDB" id="A0A9P7ELA8"/>
<dbReference type="EMBL" id="JABBWG010000003">
    <property type="protein sequence ID" value="KAG1824612.1"/>
    <property type="molecule type" value="Genomic_DNA"/>
</dbReference>
<dbReference type="GeneID" id="64637459"/>
<gene>
    <name evidence="1" type="ORF">BJ212DRAFT_539209</name>
</gene>
<dbReference type="OrthoDB" id="2689730at2759"/>
<accession>A0A9P7ELA8</accession>
<sequence>MLLLLCLLDRSCSAAVHQLAESLWAQFQTVLWAYHKSDLDKDRTAVRRRVWDLTDVICRMFHLGLSHPPSPRIMWNLETCRKIHSRARSSERNDRHPSAALLKVQRFRFAVDADQS</sequence>
<organism evidence="1 2">
    <name type="scientific">Suillus subaureus</name>
    <dbReference type="NCBI Taxonomy" id="48587"/>
    <lineage>
        <taxon>Eukaryota</taxon>
        <taxon>Fungi</taxon>
        <taxon>Dikarya</taxon>
        <taxon>Basidiomycota</taxon>
        <taxon>Agaricomycotina</taxon>
        <taxon>Agaricomycetes</taxon>
        <taxon>Agaricomycetidae</taxon>
        <taxon>Boletales</taxon>
        <taxon>Suillineae</taxon>
        <taxon>Suillaceae</taxon>
        <taxon>Suillus</taxon>
    </lineage>
</organism>
<keyword evidence="2" id="KW-1185">Reference proteome</keyword>
<reference evidence="1" key="1">
    <citation type="journal article" date="2020" name="New Phytol.">
        <title>Comparative genomics reveals dynamic genome evolution in host specialist ectomycorrhizal fungi.</title>
        <authorList>
            <person name="Lofgren L.A."/>
            <person name="Nguyen N.H."/>
            <person name="Vilgalys R."/>
            <person name="Ruytinx J."/>
            <person name="Liao H.L."/>
            <person name="Branco S."/>
            <person name="Kuo A."/>
            <person name="LaButti K."/>
            <person name="Lipzen A."/>
            <person name="Andreopoulos W."/>
            <person name="Pangilinan J."/>
            <person name="Riley R."/>
            <person name="Hundley H."/>
            <person name="Na H."/>
            <person name="Barry K."/>
            <person name="Grigoriev I.V."/>
            <person name="Stajich J.E."/>
            <person name="Kennedy P.G."/>
        </authorList>
    </citation>
    <scope>NUCLEOTIDE SEQUENCE</scope>
    <source>
        <strain evidence="1">MN1</strain>
    </source>
</reference>
<proteinExistence type="predicted"/>
<dbReference type="Proteomes" id="UP000807769">
    <property type="component" value="Unassembled WGS sequence"/>
</dbReference>
<evidence type="ECO:0000313" key="2">
    <source>
        <dbReference type="Proteomes" id="UP000807769"/>
    </source>
</evidence>
<protein>
    <submittedName>
        <fullName evidence="1">Uncharacterized protein</fullName>
    </submittedName>
</protein>
<name>A0A9P7ELA8_9AGAM</name>
<evidence type="ECO:0000313" key="1">
    <source>
        <dbReference type="EMBL" id="KAG1824612.1"/>
    </source>
</evidence>
<comment type="caution">
    <text evidence="1">The sequence shown here is derived from an EMBL/GenBank/DDBJ whole genome shotgun (WGS) entry which is preliminary data.</text>
</comment>
<dbReference type="RefSeq" id="XP_041198329.1">
    <property type="nucleotide sequence ID" value="XM_041343443.1"/>
</dbReference>